<organism evidence="2 3">
    <name type="scientific">Candidatus Mediterraneibacter faecigallinarum</name>
    <dbReference type="NCBI Taxonomy" id="2838669"/>
    <lineage>
        <taxon>Bacteria</taxon>
        <taxon>Bacillati</taxon>
        <taxon>Bacillota</taxon>
        <taxon>Clostridia</taxon>
        <taxon>Lachnospirales</taxon>
        <taxon>Lachnospiraceae</taxon>
        <taxon>Mediterraneibacter</taxon>
    </lineage>
</organism>
<proteinExistence type="predicted"/>
<dbReference type="EMBL" id="DWWK01000018">
    <property type="protein sequence ID" value="HJC37753.1"/>
    <property type="molecule type" value="Genomic_DNA"/>
</dbReference>
<name>A0A9D2SVX6_9FIRM</name>
<keyword evidence="1" id="KW-1133">Transmembrane helix</keyword>
<comment type="caution">
    <text evidence="2">The sequence shown here is derived from an EMBL/GenBank/DDBJ whole genome shotgun (WGS) entry which is preliminary data.</text>
</comment>
<reference evidence="2" key="2">
    <citation type="submission" date="2021-04" db="EMBL/GenBank/DDBJ databases">
        <authorList>
            <person name="Gilroy R."/>
        </authorList>
    </citation>
    <scope>NUCLEOTIDE SEQUENCE</scope>
    <source>
        <strain evidence="2">ChiGjej1B1-1692</strain>
    </source>
</reference>
<evidence type="ECO:0000256" key="1">
    <source>
        <dbReference type="SAM" id="Phobius"/>
    </source>
</evidence>
<protein>
    <submittedName>
        <fullName evidence="2">Uncharacterized protein</fullName>
    </submittedName>
</protein>
<feature type="transmembrane region" description="Helical" evidence="1">
    <location>
        <begin position="6"/>
        <end position="28"/>
    </location>
</feature>
<evidence type="ECO:0000313" key="2">
    <source>
        <dbReference type="EMBL" id="HJC37753.1"/>
    </source>
</evidence>
<keyword evidence="1" id="KW-0472">Membrane</keyword>
<accession>A0A9D2SVX6</accession>
<dbReference type="AlphaFoldDB" id="A0A9D2SVX6"/>
<gene>
    <name evidence="2" type="ORF">H9757_01605</name>
</gene>
<dbReference type="Proteomes" id="UP000823894">
    <property type="component" value="Unassembled WGS sequence"/>
</dbReference>
<sequence length="100" mass="11977">MTDVYTATILFVITFLLICWVVTEFQIYNNTHSMNDEMKKPRMASWLTVGQNRFWEAVDGIRGIRQGRLREENKSTYLFGIKRRDKKEESRMARRIGQRQ</sequence>
<reference evidence="2" key="1">
    <citation type="journal article" date="2021" name="PeerJ">
        <title>Extensive microbial diversity within the chicken gut microbiome revealed by metagenomics and culture.</title>
        <authorList>
            <person name="Gilroy R."/>
            <person name="Ravi A."/>
            <person name="Getino M."/>
            <person name="Pursley I."/>
            <person name="Horton D.L."/>
            <person name="Alikhan N.F."/>
            <person name="Baker D."/>
            <person name="Gharbi K."/>
            <person name="Hall N."/>
            <person name="Watson M."/>
            <person name="Adriaenssens E.M."/>
            <person name="Foster-Nyarko E."/>
            <person name="Jarju S."/>
            <person name="Secka A."/>
            <person name="Antonio M."/>
            <person name="Oren A."/>
            <person name="Chaudhuri R.R."/>
            <person name="La Ragione R."/>
            <person name="Hildebrand F."/>
            <person name="Pallen M.J."/>
        </authorList>
    </citation>
    <scope>NUCLEOTIDE SEQUENCE</scope>
    <source>
        <strain evidence="2">ChiGjej1B1-1692</strain>
    </source>
</reference>
<keyword evidence="1" id="KW-0812">Transmembrane</keyword>
<evidence type="ECO:0000313" key="3">
    <source>
        <dbReference type="Proteomes" id="UP000823894"/>
    </source>
</evidence>